<evidence type="ECO:0000313" key="1">
    <source>
        <dbReference type="EMBL" id="GFF44096.1"/>
    </source>
</evidence>
<evidence type="ECO:0000313" key="2">
    <source>
        <dbReference type="Proteomes" id="UP000465221"/>
    </source>
</evidence>
<accession>A0A8H3P2Q9</accession>
<sequence>MFDMAFVKTEELNVYDIKVYGRVSNILTMLLQPNERKVKFQCSEGAENITLPDPTFLDCHYRVAEIINAADLARPIGNKIRDWRDLRKYGDTNGCLRRDGSTDITDILNTAL</sequence>
<gene>
    <name evidence="1" type="ORF">IFM46972_07435</name>
</gene>
<dbReference type="EMBL" id="BLKC01000056">
    <property type="protein sequence ID" value="GFF44096.1"/>
    <property type="molecule type" value="Genomic_DNA"/>
</dbReference>
<comment type="caution">
    <text evidence="1">The sequence shown here is derived from an EMBL/GenBank/DDBJ whole genome shotgun (WGS) entry which is preliminary data.</text>
</comment>
<reference evidence="1 2" key="1">
    <citation type="submission" date="2020-01" db="EMBL/GenBank/DDBJ databases">
        <title>Draft genome sequence of Aspergillus udagawae IFM 46972.</title>
        <authorList>
            <person name="Takahashi H."/>
            <person name="Yaguchi T."/>
        </authorList>
    </citation>
    <scope>NUCLEOTIDE SEQUENCE [LARGE SCALE GENOMIC DNA]</scope>
    <source>
        <strain evidence="1 2">IFM 46972</strain>
    </source>
</reference>
<protein>
    <submittedName>
        <fullName evidence="1">Uncharacterized protein</fullName>
    </submittedName>
</protein>
<proteinExistence type="predicted"/>
<name>A0A8H3P2Q9_9EURO</name>
<dbReference type="AlphaFoldDB" id="A0A8H3P2Q9"/>
<organism evidence="1 2">
    <name type="scientific">Aspergillus udagawae</name>
    <dbReference type="NCBI Taxonomy" id="91492"/>
    <lineage>
        <taxon>Eukaryota</taxon>
        <taxon>Fungi</taxon>
        <taxon>Dikarya</taxon>
        <taxon>Ascomycota</taxon>
        <taxon>Pezizomycotina</taxon>
        <taxon>Eurotiomycetes</taxon>
        <taxon>Eurotiomycetidae</taxon>
        <taxon>Eurotiales</taxon>
        <taxon>Aspergillaceae</taxon>
        <taxon>Aspergillus</taxon>
        <taxon>Aspergillus subgen. Fumigati</taxon>
    </lineage>
</organism>
<dbReference type="Proteomes" id="UP000465221">
    <property type="component" value="Unassembled WGS sequence"/>
</dbReference>